<evidence type="ECO:0000256" key="4">
    <source>
        <dbReference type="ARBA" id="ARBA00022723"/>
    </source>
</evidence>
<dbReference type="GO" id="GO:0090729">
    <property type="term" value="F:toxin activity"/>
    <property type="evidence" value="ECO:0007669"/>
    <property type="project" value="UniProtKB-KW"/>
</dbReference>
<dbReference type="GO" id="GO:0000287">
    <property type="term" value="F:magnesium ion binding"/>
    <property type="evidence" value="ECO:0007669"/>
    <property type="project" value="UniProtKB-UniRule"/>
</dbReference>
<keyword evidence="8" id="KW-0800">Toxin</keyword>
<evidence type="ECO:0000256" key="1">
    <source>
        <dbReference type="ARBA" id="ARBA00001946"/>
    </source>
</evidence>
<comment type="caution">
    <text evidence="10">The sequence shown here is derived from an EMBL/GenBank/DDBJ whole genome shotgun (WGS) entry which is preliminary data.</text>
</comment>
<keyword evidence="6 8" id="KW-0460">Magnesium</keyword>
<comment type="similarity">
    <text evidence="7 8">Belongs to the PINc/VapC protein family.</text>
</comment>
<evidence type="ECO:0000256" key="5">
    <source>
        <dbReference type="ARBA" id="ARBA00022801"/>
    </source>
</evidence>
<dbReference type="InterPro" id="IPR002716">
    <property type="entry name" value="PIN_dom"/>
</dbReference>
<dbReference type="CDD" id="cd09871">
    <property type="entry name" value="PIN_MtVapC28-VapC30-like"/>
    <property type="match status" value="1"/>
</dbReference>
<comment type="cofactor">
    <cofactor evidence="1 8">
        <name>Mg(2+)</name>
        <dbReference type="ChEBI" id="CHEBI:18420"/>
    </cofactor>
</comment>
<evidence type="ECO:0000256" key="2">
    <source>
        <dbReference type="ARBA" id="ARBA00022649"/>
    </source>
</evidence>
<feature type="binding site" evidence="8">
    <location>
        <position position="4"/>
    </location>
    <ligand>
        <name>Mg(2+)</name>
        <dbReference type="ChEBI" id="CHEBI:18420"/>
    </ligand>
</feature>
<dbReference type="PANTHER" id="PTHR33653:SF1">
    <property type="entry name" value="RIBONUCLEASE VAPC2"/>
    <property type="match status" value="1"/>
</dbReference>
<dbReference type="AlphaFoldDB" id="A0A7X8TJ07"/>
<dbReference type="SUPFAM" id="SSF88723">
    <property type="entry name" value="PIN domain-like"/>
    <property type="match status" value="1"/>
</dbReference>
<evidence type="ECO:0000313" key="11">
    <source>
        <dbReference type="Proteomes" id="UP000523139"/>
    </source>
</evidence>
<organism evidence="10 11">
    <name type="scientific">Nesterenkonia sedimenti</name>
    <dbReference type="NCBI Taxonomy" id="1463632"/>
    <lineage>
        <taxon>Bacteria</taxon>
        <taxon>Bacillati</taxon>
        <taxon>Actinomycetota</taxon>
        <taxon>Actinomycetes</taxon>
        <taxon>Micrococcales</taxon>
        <taxon>Micrococcaceae</taxon>
        <taxon>Nesterenkonia</taxon>
    </lineage>
</organism>
<name>A0A7X8TJ07_9MICC</name>
<dbReference type="Proteomes" id="UP000523139">
    <property type="component" value="Unassembled WGS sequence"/>
</dbReference>
<dbReference type="GO" id="GO:0016787">
    <property type="term" value="F:hydrolase activity"/>
    <property type="evidence" value="ECO:0007669"/>
    <property type="project" value="UniProtKB-KW"/>
</dbReference>
<dbReference type="InterPro" id="IPR050556">
    <property type="entry name" value="Type_II_TA_system_RNase"/>
</dbReference>
<evidence type="ECO:0000313" key="10">
    <source>
        <dbReference type="EMBL" id="NLS09212.1"/>
    </source>
</evidence>
<sequence length="130" mass="14133">MIVDTSAIIAILNKEPEGAKFREAILQSPSPKMSVATYVELGIVVERHGNPVLSRQLDELLELLGIGLIEVDAEQALVARAAFRDFGKGMGTRAQLNYGDTFSYALAKVQGETLLFKGTDFSHTDIRPAV</sequence>
<dbReference type="InterPro" id="IPR022907">
    <property type="entry name" value="VapC_family"/>
</dbReference>
<keyword evidence="5 8" id="KW-0378">Hydrolase</keyword>
<feature type="binding site" evidence="8">
    <location>
        <position position="100"/>
    </location>
    <ligand>
        <name>Mg(2+)</name>
        <dbReference type="ChEBI" id="CHEBI:18420"/>
    </ligand>
</feature>
<accession>A0A7X8TJ07</accession>
<reference evidence="10 11" key="1">
    <citation type="submission" date="2020-04" db="EMBL/GenBank/DDBJ databases">
        <title>Nesterenkonia sp. nov., isolated from marine sediment.</title>
        <authorList>
            <person name="Zhang G."/>
        </authorList>
    </citation>
    <scope>NUCLEOTIDE SEQUENCE [LARGE SCALE GENOMIC DNA]</scope>
    <source>
        <strain evidence="10 11">MY13</strain>
    </source>
</reference>
<proteinExistence type="inferred from homology"/>
<dbReference type="PANTHER" id="PTHR33653">
    <property type="entry name" value="RIBONUCLEASE VAPC2"/>
    <property type="match status" value="1"/>
</dbReference>
<keyword evidence="3 8" id="KW-0540">Nuclease</keyword>
<keyword evidence="4 8" id="KW-0479">Metal-binding</keyword>
<dbReference type="RefSeq" id="WP_168886695.1">
    <property type="nucleotide sequence ID" value="NZ_JABAHY010000002.1"/>
</dbReference>
<dbReference type="InterPro" id="IPR029060">
    <property type="entry name" value="PIN-like_dom_sf"/>
</dbReference>
<evidence type="ECO:0000256" key="7">
    <source>
        <dbReference type="ARBA" id="ARBA00038093"/>
    </source>
</evidence>
<dbReference type="EMBL" id="JABAHY010000002">
    <property type="protein sequence ID" value="NLS09212.1"/>
    <property type="molecule type" value="Genomic_DNA"/>
</dbReference>
<dbReference type="GO" id="GO:0004540">
    <property type="term" value="F:RNA nuclease activity"/>
    <property type="evidence" value="ECO:0007669"/>
    <property type="project" value="InterPro"/>
</dbReference>
<dbReference type="Gene3D" id="3.40.50.1010">
    <property type="entry name" value="5'-nuclease"/>
    <property type="match status" value="1"/>
</dbReference>
<evidence type="ECO:0000259" key="9">
    <source>
        <dbReference type="Pfam" id="PF01850"/>
    </source>
</evidence>
<feature type="domain" description="PIN" evidence="9">
    <location>
        <begin position="1"/>
        <end position="125"/>
    </location>
</feature>
<evidence type="ECO:0000256" key="3">
    <source>
        <dbReference type="ARBA" id="ARBA00022722"/>
    </source>
</evidence>
<keyword evidence="2 8" id="KW-1277">Toxin-antitoxin system</keyword>
<gene>
    <name evidence="8" type="primary">vapC</name>
    <name evidence="10" type="ORF">HGQ17_04165</name>
</gene>
<evidence type="ECO:0000256" key="6">
    <source>
        <dbReference type="ARBA" id="ARBA00022842"/>
    </source>
</evidence>
<comment type="function">
    <text evidence="8">Toxic component of a toxin-antitoxin (TA) system. An RNase.</text>
</comment>
<dbReference type="EC" id="3.1.-.-" evidence="8"/>
<evidence type="ECO:0000256" key="8">
    <source>
        <dbReference type="HAMAP-Rule" id="MF_00265"/>
    </source>
</evidence>
<dbReference type="HAMAP" id="MF_00265">
    <property type="entry name" value="VapC_Nob1"/>
    <property type="match status" value="1"/>
</dbReference>
<keyword evidence="11" id="KW-1185">Reference proteome</keyword>
<protein>
    <recommendedName>
        <fullName evidence="8">Ribonuclease VapC</fullName>
        <shortName evidence="8">RNase VapC</shortName>
        <ecNumber evidence="8">3.1.-.-</ecNumber>
    </recommendedName>
    <alternativeName>
        <fullName evidence="8">Toxin VapC</fullName>
    </alternativeName>
</protein>
<dbReference type="Pfam" id="PF01850">
    <property type="entry name" value="PIN"/>
    <property type="match status" value="1"/>
</dbReference>